<dbReference type="Proteomes" id="UP000287224">
    <property type="component" value="Unassembled WGS sequence"/>
</dbReference>
<evidence type="ECO:0000256" key="1">
    <source>
        <dbReference type="ARBA" id="ARBA00008520"/>
    </source>
</evidence>
<keyword evidence="3" id="KW-0762">Sugar transport</keyword>
<dbReference type="InterPro" id="IPR006060">
    <property type="entry name" value="Maltose/Cyclodextrin-bd"/>
</dbReference>
<evidence type="ECO:0000313" key="7">
    <source>
        <dbReference type="Proteomes" id="UP000287224"/>
    </source>
</evidence>
<feature type="signal peptide" evidence="5">
    <location>
        <begin position="1"/>
        <end position="23"/>
    </location>
</feature>
<dbReference type="AlphaFoldDB" id="A0A401ZEN8"/>
<keyword evidence="2" id="KW-0813">Transport</keyword>
<dbReference type="SUPFAM" id="SSF53850">
    <property type="entry name" value="Periplasmic binding protein-like II"/>
    <property type="match status" value="1"/>
</dbReference>
<dbReference type="InterPro" id="IPR006059">
    <property type="entry name" value="SBP"/>
</dbReference>
<dbReference type="PROSITE" id="PS51257">
    <property type="entry name" value="PROKAR_LIPOPROTEIN"/>
    <property type="match status" value="1"/>
</dbReference>
<gene>
    <name evidence="6" type="ORF">KDAU_24970</name>
</gene>
<dbReference type="PANTHER" id="PTHR30061">
    <property type="entry name" value="MALTOSE-BINDING PERIPLASMIC PROTEIN"/>
    <property type="match status" value="1"/>
</dbReference>
<dbReference type="Pfam" id="PF13416">
    <property type="entry name" value="SBP_bac_8"/>
    <property type="match status" value="1"/>
</dbReference>
<comment type="similarity">
    <text evidence="1">Belongs to the bacterial solute-binding protein 1 family.</text>
</comment>
<keyword evidence="7" id="KW-1185">Reference proteome</keyword>
<feature type="chain" id="PRO_5019218810" evidence="5">
    <location>
        <begin position="24"/>
        <end position="417"/>
    </location>
</feature>
<evidence type="ECO:0000256" key="2">
    <source>
        <dbReference type="ARBA" id="ARBA00022448"/>
    </source>
</evidence>
<dbReference type="PRINTS" id="PR00181">
    <property type="entry name" value="MALTOSEBP"/>
</dbReference>
<comment type="caution">
    <text evidence="6">The sequence shown here is derived from an EMBL/GenBank/DDBJ whole genome shotgun (WGS) entry which is preliminary data.</text>
</comment>
<dbReference type="RefSeq" id="WP_126596242.1">
    <property type="nucleotide sequence ID" value="NZ_BIFQ01000001.1"/>
</dbReference>
<sequence length="417" mass="45028">MLSKRVITSFLSLAMLCALLISACGGNADGAKSSGPSNQPETITIWHSWQGDYLNAKKAIFDAYHKQHPNITIKLVQQDQLVDKSITALKGGKGPDIIAWTDDSLGQLAASHMVVPMDQYLSSDYIKSTFTPAAAKAVTYNGKIYGVPETTEAITIMYNKQLVKDTDMPRTTDDMLNFAKTYQQKNPGKYGIVWPTEDAYFNAPWFYGFGGNYVTEDGNVGVNSSRSLQAAQFISSFRPYMPKQISYDIASSLFTEGKAAAIINGPWSYADYATKSKMDIGFAQLPTISGLNTPATPFVGVKSLWMTKIAKDPATVADIMKFYTNKDNQLSMIKATSEIPANAAAASDKAVTDNAAIAAYATQVKVGVPMPNTPYMSALWKPVQDALTAVWSGSQSVNAAFNAAQKAGEQGVKGINS</sequence>
<evidence type="ECO:0000256" key="5">
    <source>
        <dbReference type="SAM" id="SignalP"/>
    </source>
</evidence>
<name>A0A401ZEN8_9CHLR</name>
<organism evidence="6 7">
    <name type="scientific">Dictyobacter aurantiacus</name>
    <dbReference type="NCBI Taxonomy" id="1936993"/>
    <lineage>
        <taxon>Bacteria</taxon>
        <taxon>Bacillati</taxon>
        <taxon>Chloroflexota</taxon>
        <taxon>Ktedonobacteria</taxon>
        <taxon>Ktedonobacterales</taxon>
        <taxon>Dictyobacteraceae</taxon>
        <taxon>Dictyobacter</taxon>
    </lineage>
</organism>
<evidence type="ECO:0000313" key="6">
    <source>
        <dbReference type="EMBL" id="GCE05168.1"/>
    </source>
</evidence>
<dbReference type="PANTHER" id="PTHR30061:SF50">
    <property type="entry name" value="MALTOSE_MALTODEXTRIN-BINDING PERIPLASMIC PROTEIN"/>
    <property type="match status" value="1"/>
</dbReference>
<dbReference type="GO" id="GO:0015144">
    <property type="term" value="F:carbohydrate transmembrane transporter activity"/>
    <property type="evidence" value="ECO:0007669"/>
    <property type="project" value="InterPro"/>
</dbReference>
<dbReference type="GO" id="GO:0042956">
    <property type="term" value="P:maltodextrin transmembrane transport"/>
    <property type="evidence" value="ECO:0007669"/>
    <property type="project" value="TreeGrafter"/>
</dbReference>
<reference evidence="7" key="1">
    <citation type="submission" date="2018-12" db="EMBL/GenBank/DDBJ databases">
        <title>Tengunoibacter tsumagoiensis gen. nov., sp. nov., Dictyobacter kobayashii sp. nov., D. alpinus sp. nov., and D. joshuensis sp. nov. and description of Dictyobacteraceae fam. nov. within the order Ktedonobacterales isolated from Tengu-no-mugimeshi.</title>
        <authorList>
            <person name="Wang C.M."/>
            <person name="Zheng Y."/>
            <person name="Sakai Y."/>
            <person name="Toyoda A."/>
            <person name="Minakuchi Y."/>
            <person name="Abe K."/>
            <person name="Yokota A."/>
            <person name="Yabe S."/>
        </authorList>
    </citation>
    <scope>NUCLEOTIDE SEQUENCE [LARGE SCALE GENOMIC DNA]</scope>
    <source>
        <strain evidence="7">S-27</strain>
    </source>
</reference>
<dbReference type="Gene3D" id="3.40.190.10">
    <property type="entry name" value="Periplasmic binding protein-like II"/>
    <property type="match status" value="2"/>
</dbReference>
<dbReference type="OrthoDB" id="9766758at2"/>
<evidence type="ECO:0000256" key="3">
    <source>
        <dbReference type="ARBA" id="ARBA00022597"/>
    </source>
</evidence>
<dbReference type="GO" id="GO:0015768">
    <property type="term" value="P:maltose transport"/>
    <property type="evidence" value="ECO:0007669"/>
    <property type="project" value="TreeGrafter"/>
</dbReference>
<dbReference type="EMBL" id="BIFQ01000001">
    <property type="protein sequence ID" value="GCE05168.1"/>
    <property type="molecule type" value="Genomic_DNA"/>
</dbReference>
<dbReference type="GO" id="GO:1901982">
    <property type="term" value="F:maltose binding"/>
    <property type="evidence" value="ECO:0007669"/>
    <property type="project" value="TreeGrafter"/>
</dbReference>
<evidence type="ECO:0000256" key="4">
    <source>
        <dbReference type="ARBA" id="ARBA00022729"/>
    </source>
</evidence>
<accession>A0A401ZEN8</accession>
<keyword evidence="4 5" id="KW-0732">Signal</keyword>
<proteinExistence type="inferred from homology"/>
<dbReference type="GO" id="GO:0055052">
    <property type="term" value="C:ATP-binding cassette (ABC) transporter complex, substrate-binding subunit-containing"/>
    <property type="evidence" value="ECO:0007669"/>
    <property type="project" value="TreeGrafter"/>
</dbReference>
<protein>
    <submittedName>
        <fullName evidence="6">ABC transporter substrate-binding protein</fullName>
    </submittedName>
</protein>